<dbReference type="GO" id="GO:0055088">
    <property type="term" value="P:lipid homeostasis"/>
    <property type="evidence" value="ECO:0007669"/>
    <property type="project" value="TreeGrafter"/>
</dbReference>
<sequence>MNYLSSLLGLDSAPPKITTLPMYKAATDYESKLLSLSKSKYPTSNLKVYDVDLHDDSENFIHTVEVSSKSKSKKSNDPLVIMHGYGNGIGYLFRNLLPLSTSLPNRRVFGIDMLGFGLSSRPEFYSSLKSSDQDPQSVAGAESFFVESLEKWREEQGLDKMVLAGHSMGGYLSVAYTEKYPDRVSKLILLSPVGVPQADEEKRTKQMAKASLRFKVLIGTVRTFWRMGLTPMSVLRKMPEGKGKALVDGYVFRRMQLLEDEEKTLLSGYFYNIGCLPGSGEYCLQSILDVGVLAKEPLVDRIPKLKLTSSIGMLYGAHDWMDVDGGLEVQKRMEEAGSKNVDVRVVKRAGHLLNLENPAECNRILADLVKEKSGHDPSKVNWKSRATVDDNRI</sequence>
<proteinExistence type="inferred from homology"/>
<dbReference type="EMBL" id="BRXW01000619">
    <property type="protein sequence ID" value="GMH70395.1"/>
    <property type="molecule type" value="Genomic_DNA"/>
</dbReference>
<dbReference type="Gene3D" id="3.40.50.1820">
    <property type="entry name" value="alpha/beta hydrolase"/>
    <property type="match status" value="1"/>
</dbReference>
<dbReference type="GO" id="GO:0042171">
    <property type="term" value="F:lysophosphatidic acid acyltransferase activity"/>
    <property type="evidence" value="ECO:0007669"/>
    <property type="project" value="TreeGrafter"/>
</dbReference>
<dbReference type="SUPFAM" id="SSF53474">
    <property type="entry name" value="alpha/beta-Hydrolases"/>
    <property type="match status" value="1"/>
</dbReference>
<dbReference type="Proteomes" id="UP001165122">
    <property type="component" value="Unassembled WGS sequence"/>
</dbReference>
<dbReference type="PANTHER" id="PTHR42886:SF29">
    <property type="entry name" value="PUMMELIG, ISOFORM A"/>
    <property type="match status" value="1"/>
</dbReference>
<dbReference type="GO" id="GO:0006654">
    <property type="term" value="P:phosphatidic acid biosynthetic process"/>
    <property type="evidence" value="ECO:0007669"/>
    <property type="project" value="TreeGrafter"/>
</dbReference>
<dbReference type="InterPro" id="IPR000073">
    <property type="entry name" value="AB_hydrolase_1"/>
</dbReference>
<evidence type="ECO:0000259" key="2">
    <source>
        <dbReference type="Pfam" id="PF00561"/>
    </source>
</evidence>
<dbReference type="AlphaFoldDB" id="A0A9W7AI80"/>
<accession>A0A9W7AI80</accession>
<dbReference type="Pfam" id="PF00561">
    <property type="entry name" value="Abhydrolase_1"/>
    <property type="match status" value="1"/>
</dbReference>
<gene>
    <name evidence="3" type="ORF">TrLO_g11150</name>
</gene>
<dbReference type="OrthoDB" id="7457040at2759"/>
<comment type="similarity">
    <text evidence="1">Belongs to the peptidase S33 family. ABHD4/ABHD5 subfamily.</text>
</comment>
<name>A0A9W7AI80_9STRA</name>
<dbReference type="GO" id="GO:0052689">
    <property type="term" value="F:carboxylic ester hydrolase activity"/>
    <property type="evidence" value="ECO:0007669"/>
    <property type="project" value="TreeGrafter"/>
</dbReference>
<evidence type="ECO:0000256" key="1">
    <source>
        <dbReference type="ARBA" id="ARBA00038097"/>
    </source>
</evidence>
<reference evidence="4" key="1">
    <citation type="journal article" date="2023" name="Commun. Biol.">
        <title>Genome analysis of Parmales, the sister group of diatoms, reveals the evolutionary specialization of diatoms from phago-mixotrophs to photoautotrophs.</title>
        <authorList>
            <person name="Ban H."/>
            <person name="Sato S."/>
            <person name="Yoshikawa S."/>
            <person name="Yamada K."/>
            <person name="Nakamura Y."/>
            <person name="Ichinomiya M."/>
            <person name="Sato N."/>
            <person name="Blanc-Mathieu R."/>
            <person name="Endo H."/>
            <person name="Kuwata A."/>
            <person name="Ogata H."/>
        </authorList>
    </citation>
    <scope>NUCLEOTIDE SEQUENCE [LARGE SCALE GENOMIC DNA]</scope>
    <source>
        <strain evidence="4">NIES 3700</strain>
    </source>
</reference>
<evidence type="ECO:0000313" key="3">
    <source>
        <dbReference type="EMBL" id="GMH70395.1"/>
    </source>
</evidence>
<dbReference type="PANTHER" id="PTHR42886">
    <property type="entry name" value="RE40534P-RELATED"/>
    <property type="match status" value="1"/>
</dbReference>
<dbReference type="InterPro" id="IPR029058">
    <property type="entry name" value="AB_hydrolase_fold"/>
</dbReference>
<evidence type="ECO:0000313" key="4">
    <source>
        <dbReference type="Proteomes" id="UP001165122"/>
    </source>
</evidence>
<keyword evidence="4" id="KW-1185">Reference proteome</keyword>
<organism evidence="3 4">
    <name type="scientific">Triparma laevis f. longispina</name>
    <dbReference type="NCBI Taxonomy" id="1714387"/>
    <lineage>
        <taxon>Eukaryota</taxon>
        <taxon>Sar</taxon>
        <taxon>Stramenopiles</taxon>
        <taxon>Ochrophyta</taxon>
        <taxon>Bolidophyceae</taxon>
        <taxon>Parmales</taxon>
        <taxon>Triparmaceae</taxon>
        <taxon>Triparma</taxon>
    </lineage>
</organism>
<protein>
    <recommendedName>
        <fullName evidence="2">AB hydrolase-1 domain-containing protein</fullName>
    </recommendedName>
</protein>
<comment type="caution">
    <text evidence="3">The sequence shown here is derived from an EMBL/GenBank/DDBJ whole genome shotgun (WGS) entry which is preliminary data.</text>
</comment>
<feature type="domain" description="AB hydrolase-1" evidence="2">
    <location>
        <begin position="78"/>
        <end position="205"/>
    </location>
</feature>